<feature type="non-terminal residue" evidence="2">
    <location>
        <position position="82"/>
    </location>
</feature>
<keyword evidence="1" id="KW-0472">Membrane</keyword>
<protein>
    <submittedName>
        <fullName evidence="2">Uncharacterized protein</fullName>
    </submittedName>
</protein>
<feature type="transmembrane region" description="Helical" evidence="1">
    <location>
        <begin position="5"/>
        <end position="25"/>
    </location>
</feature>
<keyword evidence="1" id="KW-0812">Transmembrane</keyword>
<evidence type="ECO:0000313" key="2">
    <source>
        <dbReference type="EMBL" id="PTH15475.1"/>
    </source>
</evidence>
<proteinExistence type="predicted"/>
<organism evidence="2 3">
    <name type="scientific">Staphylococcus auricularis</name>
    <dbReference type="NCBI Taxonomy" id="29379"/>
    <lineage>
        <taxon>Bacteria</taxon>
        <taxon>Bacillati</taxon>
        <taxon>Bacillota</taxon>
        <taxon>Bacilli</taxon>
        <taxon>Bacillales</taxon>
        <taxon>Staphylococcaceae</taxon>
        <taxon>Staphylococcus</taxon>
    </lineage>
</organism>
<reference evidence="2 3" key="1">
    <citation type="journal article" date="2016" name="Front. Microbiol.">
        <title>Comprehensive Phylogenetic Analysis of Bovine Non-aureus Staphylococci Species Based on Whole-Genome Sequencing.</title>
        <authorList>
            <person name="Naushad S."/>
            <person name="Barkema H.W."/>
            <person name="Luby C."/>
            <person name="Condas L.A."/>
            <person name="Nobrega D.B."/>
            <person name="Carson D.A."/>
            <person name="De Buck J."/>
        </authorList>
    </citation>
    <scope>NUCLEOTIDE SEQUENCE [LARGE SCALE GENOMIC DNA]</scope>
    <source>
        <strain evidence="2 3">SNUC 993</strain>
    </source>
</reference>
<dbReference type="EMBL" id="PZDI01000050">
    <property type="protein sequence ID" value="PTH15475.1"/>
    <property type="molecule type" value="Genomic_DNA"/>
</dbReference>
<dbReference type="RefSeq" id="WP_133173717.1">
    <property type="nucleotide sequence ID" value="NZ_PZDI01000050.1"/>
</dbReference>
<feature type="transmembrane region" description="Helical" evidence="1">
    <location>
        <begin position="31"/>
        <end position="52"/>
    </location>
</feature>
<sequence>MKLVIYLVILIFSSLITLGGILTVLDTGGELVDYILLVFFFALDGFLIFKIYKNIKKLKFMQQQKNHNRDKNKSVNVRDNST</sequence>
<accession>A0ABX5ICM4</accession>
<evidence type="ECO:0000313" key="3">
    <source>
        <dbReference type="Proteomes" id="UP000242694"/>
    </source>
</evidence>
<dbReference type="Proteomes" id="UP000242694">
    <property type="component" value="Unassembled WGS sequence"/>
</dbReference>
<keyword evidence="1" id="KW-1133">Transmembrane helix</keyword>
<gene>
    <name evidence="2" type="ORF">BU607_09000</name>
</gene>
<name>A0ABX5ICM4_9STAP</name>
<evidence type="ECO:0000256" key="1">
    <source>
        <dbReference type="SAM" id="Phobius"/>
    </source>
</evidence>
<comment type="caution">
    <text evidence="2">The sequence shown here is derived from an EMBL/GenBank/DDBJ whole genome shotgun (WGS) entry which is preliminary data.</text>
</comment>
<keyword evidence="3" id="KW-1185">Reference proteome</keyword>